<dbReference type="GeneID" id="103524433"/>
<dbReference type="PANTHER" id="PTHR33562:SF23">
    <property type="entry name" value="PROTEIN QUIVER"/>
    <property type="match status" value="1"/>
</dbReference>
<evidence type="ECO:0000256" key="2">
    <source>
        <dbReference type="ARBA" id="ARBA00022622"/>
    </source>
</evidence>
<sequence>MLPSHSFIITFPFLILCIILIKLPGTEGINCFVCNSRNEPYCEFLVRNDSQAYLYDAPCNEFTETGDPPFCRKIVQYIKDYDIYRVVRKCGYRRHHKDCYTVRNADHEETVCQCFEDGCNSSSSTSASILILSLSIFGVALKTLY</sequence>
<keyword evidence="8" id="KW-0449">Lipoprotein</keyword>
<dbReference type="PANTHER" id="PTHR33562">
    <property type="entry name" value="ATILLA, ISOFORM B-RELATED-RELATED"/>
    <property type="match status" value="1"/>
</dbReference>
<dbReference type="OMA" id="SHINEDC"/>
<dbReference type="GO" id="GO:0098552">
    <property type="term" value="C:side of membrane"/>
    <property type="evidence" value="ECO:0007669"/>
    <property type="project" value="UniProtKB-KW"/>
</dbReference>
<keyword evidence="2" id="KW-0336">GPI-anchor</keyword>
<reference evidence="11 12" key="1">
    <citation type="submission" date="2025-04" db="UniProtKB">
        <authorList>
            <consortium name="RefSeq"/>
        </authorList>
    </citation>
    <scope>IDENTIFICATION</scope>
</reference>
<protein>
    <submittedName>
        <fullName evidence="11">Uncharacterized protein LOC103520579</fullName>
    </submittedName>
    <submittedName>
        <fullName evidence="12 13">Uncharacterized protein LOC103524433</fullName>
    </submittedName>
</protein>
<organism evidence="10 11">
    <name type="scientific">Diaphorina citri</name>
    <name type="common">Asian citrus psyllid</name>
    <dbReference type="NCBI Taxonomy" id="121845"/>
    <lineage>
        <taxon>Eukaryota</taxon>
        <taxon>Metazoa</taxon>
        <taxon>Ecdysozoa</taxon>
        <taxon>Arthropoda</taxon>
        <taxon>Hexapoda</taxon>
        <taxon>Insecta</taxon>
        <taxon>Pterygota</taxon>
        <taxon>Neoptera</taxon>
        <taxon>Paraneoptera</taxon>
        <taxon>Hemiptera</taxon>
        <taxon>Sternorrhyncha</taxon>
        <taxon>Psylloidea</taxon>
        <taxon>Psyllidae</taxon>
        <taxon>Diaphorininae</taxon>
        <taxon>Diaphorina</taxon>
    </lineage>
</organism>
<evidence type="ECO:0000256" key="4">
    <source>
        <dbReference type="ARBA" id="ARBA00022729"/>
    </source>
</evidence>
<dbReference type="InterPro" id="IPR050975">
    <property type="entry name" value="Sleep_regulator"/>
</dbReference>
<dbReference type="Proteomes" id="UP000079169">
    <property type="component" value="Unplaced"/>
</dbReference>
<dbReference type="PaxDb" id="121845-A0A1S3DKU4"/>
<evidence type="ECO:0000313" key="13">
    <source>
        <dbReference type="RefSeq" id="XP_008487670.1"/>
    </source>
</evidence>
<dbReference type="GO" id="GO:0030431">
    <property type="term" value="P:sleep"/>
    <property type="evidence" value="ECO:0007669"/>
    <property type="project" value="InterPro"/>
</dbReference>
<evidence type="ECO:0000313" key="12">
    <source>
        <dbReference type="RefSeq" id="XP_008487669.1"/>
    </source>
</evidence>
<dbReference type="KEGG" id="dci:103520579"/>
<gene>
    <name evidence="11" type="primary">LOC103520579</name>
    <name evidence="12 13" type="synonym">LOC103524433</name>
</gene>
<feature type="signal peptide" evidence="9">
    <location>
        <begin position="1"/>
        <end position="28"/>
    </location>
</feature>
<dbReference type="RefSeq" id="XP_008487669.1">
    <property type="nucleotide sequence ID" value="XM_008489447.3"/>
</dbReference>
<keyword evidence="7" id="KW-0325">Glycoprotein</keyword>
<accession>A0A1S3DKU4</accession>
<evidence type="ECO:0000256" key="7">
    <source>
        <dbReference type="ARBA" id="ARBA00023180"/>
    </source>
</evidence>
<keyword evidence="4 9" id="KW-0732">Signal</keyword>
<evidence type="ECO:0000256" key="1">
    <source>
        <dbReference type="ARBA" id="ARBA00004589"/>
    </source>
</evidence>
<dbReference type="InterPro" id="IPR031424">
    <property type="entry name" value="QVR-like"/>
</dbReference>
<proteinExistence type="predicted"/>
<evidence type="ECO:0000256" key="6">
    <source>
        <dbReference type="ARBA" id="ARBA00023136"/>
    </source>
</evidence>
<evidence type="ECO:0000256" key="3">
    <source>
        <dbReference type="ARBA" id="ARBA00022692"/>
    </source>
</evidence>
<dbReference type="RefSeq" id="XP_008483903.1">
    <property type="nucleotide sequence ID" value="XM_008485681.2"/>
</dbReference>
<name>A0A1S3DKU4_DIACI</name>
<evidence type="ECO:0000256" key="9">
    <source>
        <dbReference type="SAM" id="SignalP"/>
    </source>
</evidence>
<dbReference type="GeneID" id="103520579"/>
<keyword evidence="10" id="KW-1185">Reference proteome</keyword>
<feature type="chain" id="PRO_5010479165" evidence="9">
    <location>
        <begin position="29"/>
        <end position="145"/>
    </location>
</feature>
<comment type="subcellular location">
    <subcellularLocation>
        <location evidence="1">Membrane</location>
        <topology evidence="1">Lipid-anchor</topology>
        <topology evidence="1">GPI-anchor</topology>
    </subcellularLocation>
</comment>
<keyword evidence="6" id="KW-0472">Membrane</keyword>
<dbReference type="AlphaFoldDB" id="A0A1S3DKU4"/>
<evidence type="ECO:0000256" key="8">
    <source>
        <dbReference type="ARBA" id="ARBA00023288"/>
    </source>
</evidence>
<keyword evidence="5" id="KW-1133">Transmembrane helix</keyword>
<dbReference type="Pfam" id="PF17064">
    <property type="entry name" value="QVR"/>
    <property type="match status" value="1"/>
</dbReference>
<evidence type="ECO:0000313" key="11">
    <source>
        <dbReference type="RefSeq" id="XP_008483903.1"/>
    </source>
</evidence>
<keyword evidence="3" id="KW-0812">Transmembrane</keyword>
<dbReference type="GO" id="GO:0032222">
    <property type="term" value="P:regulation of synaptic transmission, cholinergic"/>
    <property type="evidence" value="ECO:0007669"/>
    <property type="project" value="InterPro"/>
</dbReference>
<evidence type="ECO:0000256" key="5">
    <source>
        <dbReference type="ARBA" id="ARBA00022989"/>
    </source>
</evidence>
<evidence type="ECO:0000313" key="10">
    <source>
        <dbReference type="Proteomes" id="UP000079169"/>
    </source>
</evidence>
<dbReference type="OrthoDB" id="6420171at2759"/>
<dbReference type="RefSeq" id="XP_008487670.1">
    <property type="nucleotide sequence ID" value="XM_008489448.3"/>
</dbReference>
<dbReference type="KEGG" id="dci:103524433"/>